<dbReference type="RefSeq" id="WP_074893369.1">
    <property type="nucleotide sequence ID" value="NZ_FOHW01000060.1"/>
</dbReference>
<gene>
    <name evidence="1" type="ORF">SAMN05216197_1606</name>
</gene>
<protein>
    <submittedName>
        <fullName evidence="1">Uncharacterized protein</fullName>
    </submittedName>
</protein>
<evidence type="ECO:0000313" key="1">
    <source>
        <dbReference type="EMBL" id="SEU10149.1"/>
    </source>
</evidence>
<dbReference type="Proteomes" id="UP000182332">
    <property type="component" value="Unassembled WGS sequence"/>
</dbReference>
<accession>A0A1I0JKG5</accession>
<dbReference type="OrthoDB" id="7024882at2"/>
<organism evidence="1 2">
    <name type="scientific">Pseudomonas graminis</name>
    <dbReference type="NCBI Taxonomy" id="158627"/>
    <lineage>
        <taxon>Bacteria</taxon>
        <taxon>Pseudomonadati</taxon>
        <taxon>Pseudomonadota</taxon>
        <taxon>Gammaproteobacteria</taxon>
        <taxon>Pseudomonadales</taxon>
        <taxon>Pseudomonadaceae</taxon>
        <taxon>Pseudomonas</taxon>
    </lineage>
</organism>
<dbReference type="AlphaFoldDB" id="A0A1I0JKG5"/>
<proteinExistence type="predicted"/>
<evidence type="ECO:0000313" key="2">
    <source>
        <dbReference type="Proteomes" id="UP000182332"/>
    </source>
</evidence>
<reference evidence="1 2" key="1">
    <citation type="submission" date="2016-10" db="EMBL/GenBank/DDBJ databases">
        <authorList>
            <person name="de Groot N.N."/>
        </authorList>
    </citation>
    <scope>NUCLEOTIDE SEQUENCE [LARGE SCALE GENOMIC DNA]</scope>
    <source>
        <strain evidence="1 2">DSM 11363</strain>
    </source>
</reference>
<sequence length="61" mass="6820">MAKRSTNRIKFKLWQPTITTEYDGAAAEGVFYAACSLLGPQRLELIKKLQAKHAELEAVGR</sequence>
<dbReference type="EMBL" id="FOHW01000060">
    <property type="protein sequence ID" value="SEU10149.1"/>
    <property type="molecule type" value="Genomic_DNA"/>
</dbReference>
<name>A0A1I0JKG5_9PSED</name>